<dbReference type="OrthoDB" id="10459790at2759"/>
<protein>
    <submittedName>
        <fullName evidence="2">Uncharacterized protein</fullName>
    </submittedName>
</protein>
<name>A0A368FF48_ANCCA</name>
<proteinExistence type="predicted"/>
<reference evidence="2 3" key="1">
    <citation type="submission" date="2014-10" db="EMBL/GenBank/DDBJ databases">
        <title>Draft genome of the hookworm Ancylostoma caninum.</title>
        <authorList>
            <person name="Mitreva M."/>
        </authorList>
    </citation>
    <scope>NUCLEOTIDE SEQUENCE [LARGE SCALE GENOMIC DNA]</scope>
    <source>
        <strain evidence="2 3">Baltimore</strain>
    </source>
</reference>
<evidence type="ECO:0000256" key="1">
    <source>
        <dbReference type="SAM" id="MobiDB-lite"/>
    </source>
</evidence>
<dbReference type="EMBL" id="JOJR01001911">
    <property type="protein sequence ID" value="RCN29510.1"/>
    <property type="molecule type" value="Genomic_DNA"/>
</dbReference>
<evidence type="ECO:0000313" key="2">
    <source>
        <dbReference type="EMBL" id="RCN29510.1"/>
    </source>
</evidence>
<gene>
    <name evidence="2" type="ORF">ANCCAN_24730</name>
</gene>
<feature type="region of interest" description="Disordered" evidence="1">
    <location>
        <begin position="53"/>
        <end position="72"/>
    </location>
</feature>
<dbReference type="AlphaFoldDB" id="A0A368FF48"/>
<sequence length="85" mass="9218">MSHRYGALGHEAAVHHHVAVHHPALSAAYRRRLLRRLQNAAPVRAGVPELALRAGAPPPVHRSSAGPRVRTNTVINPCTTRFVIA</sequence>
<accession>A0A368FF48</accession>
<dbReference type="Proteomes" id="UP000252519">
    <property type="component" value="Unassembled WGS sequence"/>
</dbReference>
<keyword evidence="3" id="KW-1185">Reference proteome</keyword>
<comment type="caution">
    <text evidence="2">The sequence shown here is derived from an EMBL/GenBank/DDBJ whole genome shotgun (WGS) entry which is preliminary data.</text>
</comment>
<evidence type="ECO:0000313" key="3">
    <source>
        <dbReference type="Proteomes" id="UP000252519"/>
    </source>
</evidence>
<organism evidence="2 3">
    <name type="scientific">Ancylostoma caninum</name>
    <name type="common">Dog hookworm</name>
    <dbReference type="NCBI Taxonomy" id="29170"/>
    <lineage>
        <taxon>Eukaryota</taxon>
        <taxon>Metazoa</taxon>
        <taxon>Ecdysozoa</taxon>
        <taxon>Nematoda</taxon>
        <taxon>Chromadorea</taxon>
        <taxon>Rhabditida</taxon>
        <taxon>Rhabditina</taxon>
        <taxon>Rhabditomorpha</taxon>
        <taxon>Strongyloidea</taxon>
        <taxon>Ancylostomatidae</taxon>
        <taxon>Ancylostomatinae</taxon>
        <taxon>Ancylostoma</taxon>
    </lineage>
</organism>